<dbReference type="Gene3D" id="3.30.360.10">
    <property type="entry name" value="Dihydrodipicolinate Reductase, domain 2"/>
    <property type="match status" value="1"/>
</dbReference>
<dbReference type="InterPro" id="IPR001282">
    <property type="entry name" value="G6P_DH"/>
</dbReference>
<organism evidence="10 11">
    <name type="scientific">Priestia megaterium</name>
    <name type="common">Bacillus megaterium</name>
    <dbReference type="NCBI Taxonomy" id="1404"/>
    <lineage>
        <taxon>Bacteria</taxon>
        <taxon>Bacillati</taxon>
        <taxon>Bacillota</taxon>
        <taxon>Bacilli</taxon>
        <taxon>Bacillales</taxon>
        <taxon>Bacillaceae</taxon>
        <taxon>Priestia</taxon>
    </lineage>
</organism>
<dbReference type="PRINTS" id="PR00079">
    <property type="entry name" value="G6PDHDRGNASE"/>
</dbReference>
<feature type="binding site" evidence="6">
    <location>
        <position position="217"/>
    </location>
    <ligand>
        <name>substrate</name>
    </ligand>
</feature>
<dbReference type="PANTHER" id="PTHR23429">
    <property type="entry name" value="GLUCOSE-6-PHOSPHATE 1-DEHYDROGENASE G6PD"/>
    <property type="match status" value="1"/>
</dbReference>
<dbReference type="PANTHER" id="PTHR23429:SF0">
    <property type="entry name" value="GLUCOSE-6-PHOSPHATE 1-DEHYDROGENASE"/>
    <property type="match status" value="1"/>
</dbReference>
<dbReference type="Proteomes" id="UP000501076">
    <property type="component" value="Plasmid pFDU301A"/>
</dbReference>
<dbReference type="HAMAP" id="MF_00966">
    <property type="entry name" value="G6PD"/>
    <property type="match status" value="1"/>
</dbReference>
<feature type="binding site" evidence="6">
    <location>
        <position position="236"/>
    </location>
    <ligand>
        <name>substrate</name>
    </ligand>
</feature>
<dbReference type="Gene3D" id="3.40.50.720">
    <property type="entry name" value="NAD(P)-binding Rossmann-like Domain"/>
    <property type="match status" value="1"/>
</dbReference>
<keyword evidence="3 6" id="KW-0521">NADP</keyword>
<feature type="binding site" evidence="6">
    <location>
        <begin position="10"/>
        <end position="17"/>
    </location>
    <ligand>
        <name>NADP(+)</name>
        <dbReference type="ChEBI" id="CHEBI:58349"/>
    </ligand>
</feature>
<dbReference type="PIRSF" id="PIRSF000110">
    <property type="entry name" value="G6PD"/>
    <property type="match status" value="1"/>
</dbReference>
<feature type="domain" description="Glucose-6-phosphate dehydrogenase NAD-binding" evidence="8">
    <location>
        <begin position="7"/>
        <end position="188"/>
    </location>
</feature>
<comment type="function">
    <text evidence="6">Catalyzes the oxidation of glucose 6-phosphate to 6-phosphogluconolactone.</text>
</comment>
<proteinExistence type="inferred from homology"/>
<evidence type="ECO:0000256" key="6">
    <source>
        <dbReference type="HAMAP-Rule" id="MF_00966"/>
    </source>
</evidence>
<feature type="coiled-coil region" evidence="7">
    <location>
        <begin position="86"/>
        <end position="113"/>
    </location>
</feature>
<protein>
    <recommendedName>
        <fullName evidence="6">Glucose-6-phosphate 1-dehydrogenase</fullName>
        <shortName evidence="6">G6PD</shortName>
        <ecNumber evidence="6">1.1.1.49</ecNumber>
    </recommendedName>
</protein>
<evidence type="ECO:0000259" key="9">
    <source>
        <dbReference type="Pfam" id="PF02781"/>
    </source>
</evidence>
<keyword evidence="10" id="KW-0614">Plasmid</keyword>
<comment type="caution">
    <text evidence="6">Lacks conserved residue(s) required for the propagation of feature annotation.</text>
</comment>
<dbReference type="NCBIfam" id="TIGR00871">
    <property type="entry name" value="zwf"/>
    <property type="match status" value="1"/>
</dbReference>
<dbReference type="Pfam" id="PF00479">
    <property type="entry name" value="G6PD_N"/>
    <property type="match status" value="1"/>
</dbReference>
<dbReference type="SUPFAM" id="SSF55347">
    <property type="entry name" value="Glyceraldehyde-3-phosphate dehydrogenase-like, C-terminal domain"/>
    <property type="match status" value="1"/>
</dbReference>
<feature type="binding site" evidence="6">
    <location>
        <position position="344"/>
    </location>
    <ligand>
        <name>substrate</name>
    </ligand>
</feature>
<evidence type="ECO:0000256" key="3">
    <source>
        <dbReference type="ARBA" id="ARBA00022857"/>
    </source>
</evidence>
<evidence type="ECO:0000313" key="11">
    <source>
        <dbReference type="Proteomes" id="UP000501076"/>
    </source>
</evidence>
<geneLocation type="plasmid" evidence="11">
    <name>pfdu301a</name>
</geneLocation>
<evidence type="ECO:0000259" key="8">
    <source>
        <dbReference type="Pfam" id="PF00479"/>
    </source>
</evidence>
<sequence>MDSMSFILFGATGDLAKRKIFPALFNLYIENKLPEAYSIIGLGRKDFTPESFREYVKENIKEFSRQTSKEENLNRFLQLIHYSVLNVDNKEDYQKLLTTVEKLESEKNIKQNRMFYLSVAPDFFDVIASNIKESGLGSTQGWKRLIIEKPFGRDLETARELNEKLSKSFAEEEVYRIDHYLGKGMVQNLDTLRFSNSVLEPLWNRNYIDNIQITAAETVGVEERAGYYDHSGAIRDMIQNHMMQMFMLVAMDKPADGSTIHDEKKKVLESVRAITENEVSNNVIRAQYSYGHMNGKEVVGYLDEPGITSDSKTDTYIALRLFVDNKRWSGVPFYIRTGKRLKEKTTKIVVQFKSLSSSGEKETQPNLLIIEINPTEGVKFQINSKSQLDSSVVETIETSSSLGSAKNVPEAYERLIYDALTGNNTYFSKWDEVEHSWELVQPMLDMFQGDMPLCKYESGTFGPGEADLLLQEHNFKWWN</sequence>
<dbReference type="RefSeq" id="WP_171777958.1">
    <property type="nucleotide sequence ID" value="NZ_CP045273.1"/>
</dbReference>
<dbReference type="UniPathway" id="UPA00115">
    <property type="reaction ID" value="UER00408"/>
</dbReference>
<comment type="pathway">
    <text evidence="1 6">Carbohydrate degradation; pentose phosphate pathway; D-ribulose 5-phosphate from D-glucose 6-phosphate (oxidative stage): step 1/3.</text>
</comment>
<dbReference type="GO" id="GO:0050661">
    <property type="term" value="F:NADP binding"/>
    <property type="evidence" value="ECO:0007669"/>
    <property type="project" value="UniProtKB-UniRule"/>
</dbReference>
<feature type="binding site" evidence="6">
    <location>
        <position position="183"/>
    </location>
    <ligand>
        <name>substrate</name>
    </ligand>
</feature>
<evidence type="ECO:0000256" key="5">
    <source>
        <dbReference type="ARBA" id="ARBA00023277"/>
    </source>
</evidence>
<dbReference type="EC" id="1.1.1.49" evidence="6"/>
<dbReference type="GO" id="GO:0009051">
    <property type="term" value="P:pentose-phosphate shunt, oxidative branch"/>
    <property type="evidence" value="ECO:0007669"/>
    <property type="project" value="TreeGrafter"/>
</dbReference>
<evidence type="ECO:0000256" key="7">
    <source>
        <dbReference type="SAM" id="Coils"/>
    </source>
</evidence>
<evidence type="ECO:0000313" key="10">
    <source>
        <dbReference type="EMBL" id="QJX79975.1"/>
    </source>
</evidence>
<dbReference type="EMBL" id="CP045273">
    <property type="protein sequence ID" value="QJX79975.1"/>
    <property type="molecule type" value="Genomic_DNA"/>
</dbReference>
<evidence type="ECO:0000256" key="1">
    <source>
        <dbReference type="ARBA" id="ARBA00004937"/>
    </source>
</evidence>
<dbReference type="GO" id="GO:0006006">
    <property type="term" value="P:glucose metabolic process"/>
    <property type="evidence" value="ECO:0007669"/>
    <property type="project" value="UniProtKB-KW"/>
</dbReference>
<name>A0A6M6E8Q5_PRIMG</name>
<dbReference type="InterPro" id="IPR036291">
    <property type="entry name" value="NAD(P)-bd_dom_sf"/>
</dbReference>
<keyword evidence="5 6" id="KW-0119">Carbohydrate metabolism</keyword>
<evidence type="ECO:0000256" key="2">
    <source>
        <dbReference type="ARBA" id="ARBA00022526"/>
    </source>
</evidence>
<reference evidence="10 11" key="1">
    <citation type="submission" date="2019-10" db="EMBL/GenBank/DDBJ databases">
        <title>Complete genome sequences for adaption low water activity.</title>
        <authorList>
            <person name="Zhao L."/>
            <person name="Zhong J."/>
        </authorList>
    </citation>
    <scope>NUCLEOTIDE SEQUENCE [LARGE SCALE GENOMIC DNA]</scope>
    <source>
        <strain evidence="10 11">FDU301</strain>
        <plasmid evidence="11">pfdu301a</plasmid>
    </source>
</reference>
<feature type="active site" description="Proton acceptor" evidence="6">
    <location>
        <position position="241"/>
    </location>
</feature>
<dbReference type="InterPro" id="IPR022675">
    <property type="entry name" value="G6P_DH_C"/>
</dbReference>
<keyword evidence="2 6" id="KW-0313">Glucose metabolism</keyword>
<dbReference type="Pfam" id="PF02781">
    <property type="entry name" value="G6PD_C"/>
    <property type="match status" value="1"/>
</dbReference>
<dbReference type="GO" id="GO:0005829">
    <property type="term" value="C:cytosol"/>
    <property type="evidence" value="ECO:0007669"/>
    <property type="project" value="TreeGrafter"/>
</dbReference>
<feature type="binding site" evidence="6">
    <location>
        <position position="339"/>
    </location>
    <ligand>
        <name>substrate</name>
    </ligand>
</feature>
<accession>A0A6M6E8Q5</accession>
<dbReference type="GO" id="GO:0004345">
    <property type="term" value="F:glucose-6-phosphate dehydrogenase activity"/>
    <property type="evidence" value="ECO:0007669"/>
    <property type="project" value="UniProtKB-UniRule"/>
</dbReference>
<dbReference type="InterPro" id="IPR022674">
    <property type="entry name" value="G6P_DH_NAD-bd"/>
</dbReference>
<feature type="domain" description="Glucose-6-phosphate dehydrogenase C-terminal" evidence="9">
    <location>
        <begin position="191"/>
        <end position="478"/>
    </location>
</feature>
<gene>
    <name evidence="6" type="primary">zwf</name>
    <name evidence="10" type="ORF">FDZ14_28135</name>
</gene>
<keyword evidence="4 6" id="KW-0560">Oxidoreductase</keyword>
<dbReference type="SUPFAM" id="SSF51735">
    <property type="entry name" value="NAD(P)-binding Rossmann-fold domains"/>
    <property type="match status" value="1"/>
</dbReference>
<dbReference type="AlphaFoldDB" id="A0A6M6E8Q5"/>
<comment type="similarity">
    <text evidence="6">Belongs to the glucose-6-phosphate dehydrogenase family.</text>
</comment>
<keyword evidence="7" id="KW-0175">Coiled coil</keyword>
<feature type="binding site" evidence="6">
    <location>
        <position position="149"/>
    </location>
    <ligand>
        <name>NADP(+)</name>
        <dbReference type="ChEBI" id="CHEBI:58349"/>
    </ligand>
</feature>
<feature type="binding site" evidence="6">
    <location>
        <position position="44"/>
    </location>
    <ligand>
        <name>NADP(+)</name>
        <dbReference type="ChEBI" id="CHEBI:58349"/>
    </ligand>
</feature>
<comment type="catalytic activity">
    <reaction evidence="6">
        <text>D-glucose 6-phosphate + NADP(+) = 6-phospho-D-glucono-1,5-lactone + NADPH + H(+)</text>
        <dbReference type="Rhea" id="RHEA:15841"/>
        <dbReference type="ChEBI" id="CHEBI:15378"/>
        <dbReference type="ChEBI" id="CHEBI:57783"/>
        <dbReference type="ChEBI" id="CHEBI:57955"/>
        <dbReference type="ChEBI" id="CHEBI:58349"/>
        <dbReference type="ChEBI" id="CHEBI:61548"/>
        <dbReference type="EC" id="1.1.1.49"/>
    </reaction>
</comment>
<evidence type="ECO:0000256" key="4">
    <source>
        <dbReference type="ARBA" id="ARBA00023002"/>
    </source>
</evidence>
<feature type="binding site" evidence="6">
    <location>
        <position position="179"/>
    </location>
    <ligand>
        <name>substrate</name>
    </ligand>
</feature>